<evidence type="ECO:0008006" key="4">
    <source>
        <dbReference type="Google" id="ProtNLM"/>
    </source>
</evidence>
<dbReference type="OrthoDB" id="203316at2157"/>
<name>A0A7D5QCS8_9EURY</name>
<dbReference type="EMBL" id="CP058579">
    <property type="protein sequence ID" value="QLG63957.1"/>
    <property type="molecule type" value="Genomic_DNA"/>
</dbReference>
<dbReference type="AlphaFoldDB" id="A0A7D5QCS8"/>
<dbReference type="KEGG" id="halu:HUG12_02120"/>
<evidence type="ECO:0000313" key="2">
    <source>
        <dbReference type="EMBL" id="QLG63957.1"/>
    </source>
</evidence>
<keyword evidence="3" id="KW-1185">Reference proteome</keyword>
<evidence type="ECO:0000256" key="1">
    <source>
        <dbReference type="SAM" id="MobiDB-lite"/>
    </source>
</evidence>
<proteinExistence type="predicted"/>
<gene>
    <name evidence="2" type="ORF">HUG12_02120</name>
</gene>
<protein>
    <recommendedName>
        <fullName evidence="4">Small CPxCG-related zinc finger protein</fullName>
    </recommendedName>
</protein>
<sequence>MTGIVSTIVEAFAASTQSPNRGAGGEETSAGAYWCTDCSRRIRDVDYEASETPRDGGGGAAGVEGEEPPPCPDCGEEMTFERSAATTGCAC</sequence>
<accession>A0A7D5QCS8</accession>
<dbReference type="Proteomes" id="UP000509626">
    <property type="component" value="Chromosome"/>
</dbReference>
<reference evidence="2 3" key="1">
    <citation type="submission" date="2020-06" db="EMBL/GenBank/DDBJ databases">
        <title>NJ-3-1, isolated from saline soil.</title>
        <authorList>
            <person name="Cui H.L."/>
            <person name="Shi X."/>
        </authorList>
    </citation>
    <scope>NUCLEOTIDE SEQUENCE [LARGE SCALE GENOMIC DNA]</scope>
    <source>
        <strain evidence="2 3">NJ-3-1</strain>
    </source>
</reference>
<feature type="region of interest" description="Disordered" evidence="1">
    <location>
        <begin position="49"/>
        <end position="75"/>
    </location>
</feature>
<organism evidence="2 3">
    <name type="scientific">Halorarum salinum</name>
    <dbReference type="NCBI Taxonomy" id="2743089"/>
    <lineage>
        <taxon>Archaea</taxon>
        <taxon>Methanobacteriati</taxon>
        <taxon>Methanobacteriota</taxon>
        <taxon>Stenosarchaea group</taxon>
        <taxon>Halobacteria</taxon>
        <taxon>Halobacteriales</taxon>
        <taxon>Haloferacaceae</taxon>
        <taxon>Halorarum</taxon>
    </lineage>
</organism>
<evidence type="ECO:0000313" key="3">
    <source>
        <dbReference type="Proteomes" id="UP000509626"/>
    </source>
</evidence>